<evidence type="ECO:0000313" key="2">
    <source>
        <dbReference type="EMBL" id="TWG39300.1"/>
    </source>
</evidence>
<evidence type="ECO:0008006" key="4">
    <source>
        <dbReference type="Google" id="ProtNLM"/>
    </source>
</evidence>
<protein>
    <recommendedName>
        <fullName evidence="4">Secreted protein with PEP-CTERM sorting signal</fullName>
    </recommendedName>
</protein>
<gene>
    <name evidence="2" type="ORF">ATF69_1168</name>
</gene>
<evidence type="ECO:0000313" key="3">
    <source>
        <dbReference type="Proteomes" id="UP000321485"/>
    </source>
</evidence>
<dbReference type="RefSeq" id="WP_146870181.1">
    <property type="nucleotide sequence ID" value="NZ_VJWE01000011.1"/>
</dbReference>
<keyword evidence="1" id="KW-0732">Signal</keyword>
<proteinExistence type="predicted"/>
<sequence>MKKYLALLAAALLQTGAWAATYTFAGPTYTSLQDYSAPCAVGTCANFNAAMQQTGHFTTSQPLPPNQSSLDIAPLITWYDFNDGVTSYTMNGLNTRLAMAKVSTDAAGQIVDTDIVFQWWQTGSHGVGDRLSYMSVNFASYFNRTCTSLESPDVCNTFGDDSAASHGFAHFAEGSDGWTSDVPVVAPGGPQSVPVDNPFALALTAAGLLGLALRARQKLLFKT</sequence>
<dbReference type="Proteomes" id="UP000321485">
    <property type="component" value="Unassembled WGS sequence"/>
</dbReference>
<dbReference type="AlphaFoldDB" id="A0A561XT69"/>
<feature type="chain" id="PRO_5021726003" description="Secreted protein with PEP-CTERM sorting signal" evidence="1">
    <location>
        <begin position="20"/>
        <end position="223"/>
    </location>
</feature>
<feature type="signal peptide" evidence="1">
    <location>
        <begin position="1"/>
        <end position="19"/>
    </location>
</feature>
<dbReference type="GeneID" id="51110239"/>
<reference evidence="2 3" key="1">
    <citation type="journal article" date="2015" name="Stand. Genomic Sci.">
        <title>Genomic Encyclopedia of Bacterial and Archaeal Type Strains, Phase III: the genomes of soil and plant-associated and newly described type strains.</title>
        <authorList>
            <person name="Whitman W.B."/>
            <person name="Woyke T."/>
            <person name="Klenk H.P."/>
            <person name="Zhou Y."/>
            <person name="Lilburn T.G."/>
            <person name="Beck B.J."/>
            <person name="De Vos P."/>
            <person name="Vandamme P."/>
            <person name="Eisen J.A."/>
            <person name="Garrity G."/>
            <person name="Hugenholtz P."/>
            <person name="Kyrpides N.C."/>
        </authorList>
    </citation>
    <scope>NUCLEOTIDE SEQUENCE [LARGE SCALE GENOMIC DNA]</scope>
    <source>
        <strain evidence="2 3">DSM 64</strain>
    </source>
</reference>
<comment type="caution">
    <text evidence="2">The sequence shown here is derived from an EMBL/GenBank/DDBJ whole genome shotgun (WGS) entry which is preliminary data.</text>
</comment>
<accession>A0A561XT69</accession>
<organism evidence="2 3">
    <name type="scientific">Acidovorax delafieldii</name>
    <name type="common">Pseudomonas delafieldii</name>
    <dbReference type="NCBI Taxonomy" id="47920"/>
    <lineage>
        <taxon>Bacteria</taxon>
        <taxon>Pseudomonadati</taxon>
        <taxon>Pseudomonadota</taxon>
        <taxon>Betaproteobacteria</taxon>
        <taxon>Burkholderiales</taxon>
        <taxon>Comamonadaceae</taxon>
        <taxon>Acidovorax</taxon>
    </lineage>
</organism>
<name>A0A561XT69_ACIDE</name>
<dbReference type="EMBL" id="VJWE01000011">
    <property type="protein sequence ID" value="TWG39300.1"/>
    <property type="molecule type" value="Genomic_DNA"/>
</dbReference>
<evidence type="ECO:0000256" key="1">
    <source>
        <dbReference type="SAM" id="SignalP"/>
    </source>
</evidence>